<evidence type="ECO:0000313" key="2">
    <source>
        <dbReference type="Proteomes" id="UP000248882"/>
    </source>
</evidence>
<name>A0A2W7RX87_9BACT</name>
<accession>A0A2W7RX87</accession>
<evidence type="ECO:0000313" key="1">
    <source>
        <dbReference type="EMBL" id="PZX55535.1"/>
    </source>
</evidence>
<keyword evidence="2" id="KW-1185">Reference proteome</keyword>
<sequence>MINFKKFLAMDALTDTGLRIIYTGRDEQQINDAVQSGFYPLMKKVTPSPEIFTKYSVFQHKDTGKVLVSGDFRIHPDSNWKQVIP</sequence>
<dbReference type="EMBL" id="QKZT01000003">
    <property type="protein sequence ID" value="PZX55535.1"/>
    <property type="molecule type" value="Genomic_DNA"/>
</dbReference>
<dbReference type="AlphaFoldDB" id="A0A2W7RX87"/>
<organism evidence="1 2">
    <name type="scientific">Algoriphagus chordae</name>
    <dbReference type="NCBI Taxonomy" id="237019"/>
    <lineage>
        <taxon>Bacteria</taxon>
        <taxon>Pseudomonadati</taxon>
        <taxon>Bacteroidota</taxon>
        <taxon>Cytophagia</taxon>
        <taxon>Cytophagales</taxon>
        <taxon>Cyclobacteriaceae</taxon>
        <taxon>Algoriphagus</taxon>
    </lineage>
</organism>
<reference evidence="1 2" key="1">
    <citation type="submission" date="2018-06" db="EMBL/GenBank/DDBJ databases">
        <title>Genomic Encyclopedia of Archaeal and Bacterial Type Strains, Phase II (KMG-II): from individual species to whole genera.</title>
        <authorList>
            <person name="Goeker M."/>
        </authorList>
    </citation>
    <scope>NUCLEOTIDE SEQUENCE [LARGE SCALE GENOMIC DNA]</scope>
    <source>
        <strain evidence="1 2">DSM 19830</strain>
    </source>
</reference>
<comment type="caution">
    <text evidence="1">The sequence shown here is derived from an EMBL/GenBank/DDBJ whole genome shotgun (WGS) entry which is preliminary data.</text>
</comment>
<gene>
    <name evidence="1" type="ORF">LV85_00759</name>
</gene>
<dbReference type="RefSeq" id="WP_146260422.1">
    <property type="nucleotide sequence ID" value="NZ_QKZT01000003.1"/>
</dbReference>
<protein>
    <submittedName>
        <fullName evidence="1">Uncharacterized protein</fullName>
    </submittedName>
</protein>
<proteinExistence type="predicted"/>
<dbReference type="Proteomes" id="UP000248882">
    <property type="component" value="Unassembled WGS sequence"/>
</dbReference>
<dbReference type="OrthoDB" id="982154at2"/>